<feature type="compositionally biased region" description="Basic and acidic residues" evidence="1">
    <location>
        <begin position="520"/>
        <end position="532"/>
    </location>
</feature>
<feature type="region of interest" description="Disordered" evidence="1">
    <location>
        <begin position="311"/>
        <end position="351"/>
    </location>
</feature>
<protein>
    <submittedName>
        <fullName evidence="2">1027_t:CDS:1</fullName>
    </submittedName>
</protein>
<dbReference type="Proteomes" id="UP000789508">
    <property type="component" value="Unassembled WGS sequence"/>
</dbReference>
<feature type="region of interest" description="Disordered" evidence="1">
    <location>
        <begin position="598"/>
        <end position="652"/>
    </location>
</feature>
<gene>
    <name evidence="2" type="ORF">ALEPTO_LOCUS1340</name>
</gene>
<keyword evidence="3" id="KW-1185">Reference proteome</keyword>
<evidence type="ECO:0000313" key="2">
    <source>
        <dbReference type="EMBL" id="CAG8457138.1"/>
    </source>
</evidence>
<dbReference type="EMBL" id="CAJVPS010000142">
    <property type="protein sequence ID" value="CAG8457138.1"/>
    <property type="molecule type" value="Genomic_DNA"/>
</dbReference>
<accession>A0A9N8VNU2</accession>
<comment type="caution">
    <text evidence="2">The sequence shown here is derived from an EMBL/GenBank/DDBJ whole genome shotgun (WGS) entry which is preliminary data.</text>
</comment>
<evidence type="ECO:0000313" key="3">
    <source>
        <dbReference type="Proteomes" id="UP000789508"/>
    </source>
</evidence>
<feature type="compositionally biased region" description="Acidic residues" evidence="1">
    <location>
        <begin position="560"/>
        <end position="569"/>
    </location>
</feature>
<sequence length="652" mass="71933">MVPYLRKIEFIPFLPEPTYCIQKNVAKQLIESRPNHLTHQQLCLDVFVRLKPTTISDDTPSQGILFGVREEGLDRGLVIQVKGFIPYISSSSDLVSTIAKYMNWNGQTVLGWFASPAADVFLYCDPASIASAYFSSVQKAMLKVIAANYARQHPESCAIFQDLIGIVIGGPTVSANINSVNPLPSSSSTSLPSSNDNFCTIAQAFVSTPTLNQVLNRFQTLTDEIKGDISIINHEIVTENTTPVIDGLSLLAAAVSSTTTGDNNSNKQKKKSNVFDEESVHQLGDLNSVWRYDQATTSEILNKPRYRRASTNDIADSRNLRTRYNKSDSQNGIGKKRKDVEGSTSDSTILDTPSEQRINLALNAITYHLKTHTQEKIDLYEKSCREYEMLLDILEGLGNPEGDDVLVKRLELTLNNGQRSRKASVIPWDHIPKQDTITPLSEGDGGGSCCEGERIKEEKLINESQEIASINTKDIIMDLTVQRKKNEEISEPELVLMNRNCHVNTNNNLEVINDDEGEADKEVKIEEDKVTDESNSIAPKEDNNPNGNCVGAEASLSSTEDGEIEDDEAGNNATTKPPLEIAPSIDCKSTSNFSLASTRKGNTNSSLFSSNGNTTNFLSSHLNNTDYESRQLEKSNPPNRSPGWAWDDEEIG</sequence>
<dbReference type="AlphaFoldDB" id="A0A9N8VNU2"/>
<organism evidence="2 3">
    <name type="scientific">Ambispora leptoticha</name>
    <dbReference type="NCBI Taxonomy" id="144679"/>
    <lineage>
        <taxon>Eukaryota</taxon>
        <taxon>Fungi</taxon>
        <taxon>Fungi incertae sedis</taxon>
        <taxon>Mucoromycota</taxon>
        <taxon>Glomeromycotina</taxon>
        <taxon>Glomeromycetes</taxon>
        <taxon>Archaeosporales</taxon>
        <taxon>Ambisporaceae</taxon>
        <taxon>Ambispora</taxon>
    </lineage>
</organism>
<feature type="region of interest" description="Disordered" evidence="1">
    <location>
        <begin position="507"/>
        <end position="585"/>
    </location>
</feature>
<evidence type="ECO:0000256" key="1">
    <source>
        <dbReference type="SAM" id="MobiDB-lite"/>
    </source>
</evidence>
<feature type="region of interest" description="Disordered" evidence="1">
    <location>
        <begin position="257"/>
        <end position="278"/>
    </location>
</feature>
<feature type="compositionally biased region" description="Polar residues" evidence="1">
    <location>
        <begin position="598"/>
        <end position="626"/>
    </location>
</feature>
<proteinExistence type="predicted"/>
<name>A0A9N8VNU2_9GLOM</name>
<feature type="compositionally biased region" description="Polar residues" evidence="1">
    <location>
        <begin position="342"/>
        <end position="351"/>
    </location>
</feature>
<reference evidence="2" key="1">
    <citation type="submission" date="2021-06" db="EMBL/GenBank/DDBJ databases">
        <authorList>
            <person name="Kallberg Y."/>
            <person name="Tangrot J."/>
            <person name="Rosling A."/>
        </authorList>
    </citation>
    <scope>NUCLEOTIDE SEQUENCE</scope>
    <source>
        <strain evidence="2">FL130A</strain>
    </source>
</reference>
<dbReference type="OrthoDB" id="2373317at2759"/>